<feature type="region of interest" description="Disordered" evidence="2">
    <location>
        <begin position="461"/>
        <end position="562"/>
    </location>
</feature>
<dbReference type="SUPFAM" id="SSF50978">
    <property type="entry name" value="WD40 repeat-like"/>
    <property type="match status" value="2"/>
</dbReference>
<sequence>MAASHDGLLRVSSCPGQLQMSCAGDFLALPLTKTIIGVWWLGDLSRKPLQLSGHSQVISATCFGQKNRPLLLCTASEDFIFIWNIDRILAVDNITSDHSSGSPVGKDLGHVQHLSFSHTDRLLTVCIKKEIWVLNIQTSKLDTLLEGHTSLVTCAQFCPNKESIIVSISEDRTFKVWDIDQSCLVYQSAILSAHPFISLAIDPVQDQMAIGSANGKVHMYDLTYDGGFHCLFELDIGKLLQKYWDQKEISAATSYKGPSFISSQPAWQKEQIPEDDKGTVIELEPGTAVFGIYFVKNPEQSNAGVQSDMALYEAVFGPQKKAAIKDVFHVPSIVALATSACIILLNCNSREPLYILDFQEPVLSSDELDEVQYNISTPGSFAFAQRPNGSVTCMIGSLFQNTVNVVNIKLPMINKENESVSEVLSQRFSQSIGLNSHGNQDEETPGLRGAEMTSTTTITVLSNSPLCSNSPLKAELVPKTGTKQHQQKRPSQKGKTLGVRDKPLTFHSKVKSSGYSAAPRSKMFSPNTNMSNRASSVSLKRTNASSSSVRSSHKEYPMDSEAPTNLQHKIPLTEQPTPVNSLVFSGDGRHVACALANKSAHVLRTPPSSKETVFSGHDGSVTSVNFSHDNNWLLTSSCDRTVRLWSHSQSDPLLTLSSVNHNFATELGSSAKLKDNPLFPKEITQAKFYYVDKFILLAYGNGLHMYKYHIDAGNKDDVKRYQSNNKYKLVKIFQQERAQQITCFSAINGFHSYIVLCCGSNKSIEVFDMNAARSVRVVLDAHTRPAHTICQNEGSMFVSHPPSAYDLFLTAAVTDGIKLWDLRTNRLICMTFEAIHFVIVSQAIQMWCQMMITERAQGVKRKLSEVDGDDEVLHGRCIQRQTVFNISICKLQKSFTRSEPILCRTVLISNTLRLIEEDIREERKTLEMTVVSELSDGQTRAVNDNSERLAYVGHNIGTRSREECETLKRSLTFEQEMNILGDKMVKELEFDLEKSANSAQKIPAKAKSDLEGQQLSFAPDSNNNSALLSDDNDQHHGKEVSYNAEEFIREITCGSLLGMELTEELEFKDVDVSLYDFDVPNGSFPIDFDEFCTAWNLGSTSVATKSLSSRCSDSIKLERANDYAFDELDQVMQILVGS</sequence>
<dbReference type="Pfam" id="PF00400">
    <property type="entry name" value="WD40"/>
    <property type="match status" value="2"/>
</dbReference>
<dbReference type="PROSITE" id="PS50082">
    <property type="entry name" value="WD_REPEATS_2"/>
    <property type="match status" value="2"/>
</dbReference>
<dbReference type="Gene3D" id="2.130.10.10">
    <property type="entry name" value="YVTN repeat-like/Quinoprotein amine dehydrogenase"/>
    <property type="match status" value="3"/>
</dbReference>
<dbReference type="InterPro" id="IPR036322">
    <property type="entry name" value="WD40_repeat_dom_sf"/>
</dbReference>
<evidence type="ECO:0000256" key="1">
    <source>
        <dbReference type="PROSITE-ProRule" id="PRU00221"/>
    </source>
</evidence>
<proteinExistence type="predicted"/>
<evidence type="ECO:0000313" key="5">
    <source>
        <dbReference type="Proteomes" id="UP001159405"/>
    </source>
</evidence>
<comment type="caution">
    <text evidence="4">The sequence shown here is derived from an EMBL/GenBank/DDBJ whole genome shotgun (WGS) entry which is preliminary data.</text>
</comment>
<evidence type="ECO:0000256" key="2">
    <source>
        <dbReference type="SAM" id="MobiDB-lite"/>
    </source>
</evidence>
<name>A0ABN8NV29_9CNID</name>
<evidence type="ECO:0000313" key="4">
    <source>
        <dbReference type="EMBL" id="CAH3122178.1"/>
    </source>
</evidence>
<dbReference type="EMBL" id="CALNXK010000037">
    <property type="protein sequence ID" value="CAH3122178.1"/>
    <property type="molecule type" value="Genomic_DNA"/>
</dbReference>
<dbReference type="InterPro" id="IPR001680">
    <property type="entry name" value="WD40_rpt"/>
</dbReference>
<keyword evidence="5" id="KW-1185">Reference proteome</keyword>
<reference evidence="4 5" key="1">
    <citation type="submission" date="2022-05" db="EMBL/GenBank/DDBJ databases">
        <authorList>
            <consortium name="Genoscope - CEA"/>
            <person name="William W."/>
        </authorList>
    </citation>
    <scope>NUCLEOTIDE SEQUENCE [LARGE SCALE GENOMIC DNA]</scope>
</reference>
<keyword evidence="1" id="KW-0853">WD repeat</keyword>
<feature type="repeat" description="WD" evidence="1">
    <location>
        <begin position="145"/>
        <end position="187"/>
    </location>
</feature>
<dbReference type="SMART" id="SM00320">
    <property type="entry name" value="WD40"/>
    <property type="match status" value="8"/>
</dbReference>
<dbReference type="PROSITE" id="PS51053">
    <property type="entry name" value="SERTA"/>
    <property type="match status" value="1"/>
</dbReference>
<feature type="compositionally biased region" description="Low complexity" evidence="2">
    <location>
        <begin position="461"/>
        <end position="472"/>
    </location>
</feature>
<dbReference type="Proteomes" id="UP001159405">
    <property type="component" value="Unassembled WGS sequence"/>
</dbReference>
<organism evidence="4 5">
    <name type="scientific">Porites lobata</name>
    <dbReference type="NCBI Taxonomy" id="104759"/>
    <lineage>
        <taxon>Eukaryota</taxon>
        <taxon>Metazoa</taxon>
        <taxon>Cnidaria</taxon>
        <taxon>Anthozoa</taxon>
        <taxon>Hexacorallia</taxon>
        <taxon>Scleractinia</taxon>
        <taxon>Fungiina</taxon>
        <taxon>Poritidae</taxon>
        <taxon>Porites</taxon>
    </lineage>
</organism>
<dbReference type="PROSITE" id="PS50294">
    <property type="entry name" value="WD_REPEATS_REGION"/>
    <property type="match status" value="2"/>
</dbReference>
<feature type="domain" description="SERTA" evidence="3">
    <location>
        <begin position="876"/>
        <end position="923"/>
    </location>
</feature>
<gene>
    <name evidence="4" type="ORF">PLOB_00029267</name>
</gene>
<dbReference type="InterPro" id="IPR009263">
    <property type="entry name" value="SERTA_dom"/>
</dbReference>
<dbReference type="PANTHER" id="PTHR44525:SF1">
    <property type="entry name" value="WD REPEAT-CONTAINING PROTEIN 27"/>
    <property type="match status" value="1"/>
</dbReference>
<dbReference type="InterPro" id="IPR042411">
    <property type="entry name" value="WDR27"/>
</dbReference>
<dbReference type="InterPro" id="IPR015943">
    <property type="entry name" value="WD40/YVTN_repeat-like_dom_sf"/>
</dbReference>
<dbReference type="PANTHER" id="PTHR44525">
    <property type="entry name" value="WD REPEAT-CONTAINING PROTEIN 27"/>
    <property type="match status" value="1"/>
</dbReference>
<dbReference type="Pfam" id="PF06031">
    <property type="entry name" value="SERTA"/>
    <property type="match status" value="1"/>
</dbReference>
<evidence type="ECO:0000259" key="3">
    <source>
        <dbReference type="PROSITE" id="PS51053"/>
    </source>
</evidence>
<protein>
    <recommendedName>
        <fullName evidence="3">SERTA domain-containing protein</fullName>
    </recommendedName>
</protein>
<accession>A0ABN8NV29</accession>
<feature type="repeat" description="WD" evidence="1">
    <location>
        <begin position="614"/>
        <end position="655"/>
    </location>
</feature>
<feature type="compositionally biased region" description="Polar residues" evidence="2">
    <location>
        <begin position="524"/>
        <end position="544"/>
    </location>
</feature>